<dbReference type="Proteomes" id="UP000273655">
    <property type="component" value="Chromosome 1"/>
</dbReference>
<evidence type="ECO:0000256" key="5">
    <source>
        <dbReference type="ARBA" id="ARBA00022840"/>
    </source>
</evidence>
<dbReference type="InterPro" id="IPR009080">
    <property type="entry name" value="tRNAsynth_Ia_anticodon-bd"/>
</dbReference>
<dbReference type="AlphaFoldDB" id="A0A447PU85"/>
<keyword evidence="3" id="KW-0547">Nucleotide-binding</keyword>
<protein>
    <submittedName>
        <fullName evidence="8">Isoleucyl-tRNA synthetase</fullName>
        <ecNumber evidence="8">6.1.1.5</ecNumber>
    </submittedName>
</protein>
<evidence type="ECO:0000313" key="9">
    <source>
        <dbReference type="Proteomes" id="UP000273655"/>
    </source>
</evidence>
<keyword evidence="1 8" id="KW-0436">Ligase</keyword>
<dbReference type="GO" id="GO:0046872">
    <property type="term" value="F:metal ion binding"/>
    <property type="evidence" value="ECO:0007669"/>
    <property type="project" value="UniProtKB-KW"/>
</dbReference>
<sequence>MTLKYADDANGTIKKLKLLGEEVRFIFITSQFVISEQAGGIDDENIQYNAGNTTVQAVVTRAEGDKCPRCWHYTTDVGKVAEHADICGRCVSNIAGNGEQRNLPDE</sequence>
<keyword evidence="6 8" id="KW-0030">Aminoacyl-tRNA synthetase</keyword>
<evidence type="ECO:0000256" key="2">
    <source>
        <dbReference type="ARBA" id="ARBA00022723"/>
    </source>
</evidence>
<dbReference type="GO" id="GO:0005524">
    <property type="term" value="F:ATP binding"/>
    <property type="evidence" value="ECO:0007669"/>
    <property type="project" value="UniProtKB-KW"/>
</dbReference>
<dbReference type="EMBL" id="LR134148">
    <property type="protein sequence ID" value="VEA42593.1"/>
    <property type="molecule type" value="Genomic_DNA"/>
</dbReference>
<dbReference type="Pfam" id="PF06827">
    <property type="entry name" value="zf-FPG_IleRS"/>
    <property type="match status" value="1"/>
</dbReference>
<dbReference type="GO" id="GO:0004822">
    <property type="term" value="F:isoleucine-tRNA ligase activity"/>
    <property type="evidence" value="ECO:0007669"/>
    <property type="project" value="UniProtKB-EC"/>
</dbReference>
<organism evidence="8 9">
    <name type="scientific">Salmonella enterica I</name>
    <dbReference type="NCBI Taxonomy" id="59201"/>
    <lineage>
        <taxon>Bacteria</taxon>
        <taxon>Pseudomonadati</taxon>
        <taxon>Pseudomonadota</taxon>
        <taxon>Gammaproteobacteria</taxon>
        <taxon>Enterobacterales</taxon>
        <taxon>Enterobacteriaceae</taxon>
        <taxon>Salmonella</taxon>
    </lineage>
</organism>
<dbReference type="InterPro" id="IPR010663">
    <property type="entry name" value="Znf_FPG/IleRS"/>
</dbReference>
<evidence type="ECO:0000256" key="6">
    <source>
        <dbReference type="ARBA" id="ARBA00023146"/>
    </source>
</evidence>
<accession>A0A447PU85</accession>
<evidence type="ECO:0000259" key="7">
    <source>
        <dbReference type="Pfam" id="PF06827"/>
    </source>
</evidence>
<proteinExistence type="predicted"/>
<feature type="domain" description="Zinc finger FPG/IleRS-type" evidence="7">
    <location>
        <begin position="64"/>
        <end position="93"/>
    </location>
</feature>
<name>A0A447PU85_SALET</name>
<dbReference type="GO" id="GO:0006418">
    <property type="term" value="P:tRNA aminoacylation for protein translation"/>
    <property type="evidence" value="ECO:0007669"/>
    <property type="project" value="InterPro"/>
</dbReference>
<gene>
    <name evidence="8" type="primary">ileS_1</name>
    <name evidence="8" type="ORF">NCTC8271_04907</name>
</gene>
<evidence type="ECO:0000313" key="8">
    <source>
        <dbReference type="EMBL" id="VEA42593.1"/>
    </source>
</evidence>
<evidence type="ECO:0000256" key="1">
    <source>
        <dbReference type="ARBA" id="ARBA00022598"/>
    </source>
</evidence>
<reference evidence="8 9" key="1">
    <citation type="submission" date="2018-12" db="EMBL/GenBank/DDBJ databases">
        <authorList>
            <consortium name="Pathogen Informatics"/>
        </authorList>
    </citation>
    <scope>NUCLEOTIDE SEQUENCE [LARGE SCALE GENOMIC DNA]</scope>
    <source>
        <strain evidence="8 9">NCTC8271</strain>
    </source>
</reference>
<dbReference type="EC" id="6.1.1.5" evidence="8"/>
<dbReference type="SUPFAM" id="SSF47323">
    <property type="entry name" value="Anticodon-binding domain of a subclass of class I aminoacyl-tRNA synthetases"/>
    <property type="match status" value="1"/>
</dbReference>
<evidence type="ECO:0000256" key="4">
    <source>
        <dbReference type="ARBA" id="ARBA00022833"/>
    </source>
</evidence>
<evidence type="ECO:0000256" key="3">
    <source>
        <dbReference type="ARBA" id="ARBA00022741"/>
    </source>
</evidence>
<keyword evidence="4" id="KW-0862">Zinc</keyword>
<keyword evidence="2" id="KW-0479">Metal-binding</keyword>
<dbReference type="Gene3D" id="1.10.730.20">
    <property type="match status" value="1"/>
</dbReference>
<keyword evidence="5" id="KW-0067">ATP-binding</keyword>